<dbReference type="GO" id="GO:0032453">
    <property type="term" value="F:histone H3K4 demethylase activity"/>
    <property type="evidence" value="ECO:0007669"/>
    <property type="project" value="TreeGrafter"/>
</dbReference>
<evidence type="ECO:0000256" key="3">
    <source>
        <dbReference type="ARBA" id="ARBA00023004"/>
    </source>
</evidence>
<sequence length="373" mass="40116">MNALDRLTGDAQTFIDKVWASSVHVHRTDPGLGESVLSLADVDHLLTETAIRTPAVRVAHDGSVLAESRFTRGGSLAGKPLTGLVDPVKLMQLHDAGATIVLQGLQRYWTPVSDLVAELELELGHPCQANAYLTPPGAQGFAVHSDSHDVFVMQTHGTKLWEIHGEGGPGELLLEPGVVAYLPTGTPHAARAQQAVSLHLTIGINQLTWRHLLSRLIDEVIADVPDEHLPAGYLADPDLLSAELAERLAAVADDVRRLDAPAATRAQAEQFLSGRPPRVAGALLDREALARGLSADTVLRRRAGHPCEVVPDGESLRLLLGDRVLRVPARLREAVDVVASTPRLAPRDLPLDPESALVLCRRLVREGLLEVGR</sequence>
<dbReference type="GO" id="GO:0051864">
    <property type="term" value="F:histone H3K36 demethylase activity"/>
    <property type="evidence" value="ECO:0007669"/>
    <property type="project" value="TreeGrafter"/>
</dbReference>
<dbReference type="GO" id="GO:0046872">
    <property type="term" value="F:metal ion binding"/>
    <property type="evidence" value="ECO:0007669"/>
    <property type="project" value="UniProtKB-KW"/>
</dbReference>
<dbReference type="EMBL" id="SDWS01000007">
    <property type="protein sequence ID" value="RYB89579.1"/>
    <property type="molecule type" value="Genomic_DNA"/>
</dbReference>
<dbReference type="PANTHER" id="PTHR13096:SF9">
    <property type="entry name" value="BIFUNCTIONAL LYSINE-SPECIFIC DEMETHYLASE AND HISTIDYL-HYDROXYLASE"/>
    <property type="match status" value="1"/>
</dbReference>
<name>A0A4Q2RPJ6_9ACTN</name>
<gene>
    <name evidence="5" type="ORF">EUA06_16585</name>
</gene>
<proteinExistence type="predicted"/>
<accession>A0A4Q2RPJ6</accession>
<dbReference type="AlphaFoldDB" id="A0A4Q2RPJ6"/>
<keyword evidence="3" id="KW-0408">Iron</keyword>
<dbReference type="InterPro" id="IPR039994">
    <property type="entry name" value="NO66-like"/>
</dbReference>
<protein>
    <submittedName>
        <fullName evidence="5">Cupin</fullName>
    </submittedName>
</protein>
<comment type="cofactor">
    <cofactor evidence="1">
        <name>Fe(2+)</name>
        <dbReference type="ChEBI" id="CHEBI:29033"/>
    </cofactor>
</comment>
<dbReference type="PANTHER" id="PTHR13096">
    <property type="entry name" value="MINA53 MYC INDUCED NUCLEAR ANTIGEN"/>
    <property type="match status" value="1"/>
</dbReference>
<keyword evidence="6" id="KW-1185">Reference proteome</keyword>
<reference evidence="5 6" key="1">
    <citation type="submission" date="2019-01" db="EMBL/GenBank/DDBJ databases">
        <title>Novel species of Nocardioides.</title>
        <authorList>
            <person name="Liu Q."/>
            <person name="Xin Y.-H."/>
        </authorList>
    </citation>
    <scope>NUCLEOTIDE SEQUENCE [LARGE SCALE GENOMIC DNA]</scope>
    <source>
        <strain evidence="5 6">HLT3-15</strain>
    </source>
</reference>
<feature type="domain" description="JmjC" evidence="4">
    <location>
        <begin position="171"/>
        <end position="211"/>
    </location>
</feature>
<dbReference type="OrthoDB" id="9764016at2"/>
<organism evidence="5 6">
    <name type="scientific">Nocardioides glacieisoli</name>
    <dbReference type="NCBI Taxonomy" id="1168730"/>
    <lineage>
        <taxon>Bacteria</taxon>
        <taxon>Bacillati</taxon>
        <taxon>Actinomycetota</taxon>
        <taxon>Actinomycetes</taxon>
        <taxon>Propionibacteriales</taxon>
        <taxon>Nocardioidaceae</taxon>
        <taxon>Nocardioides</taxon>
    </lineage>
</organism>
<keyword evidence="2" id="KW-0479">Metal-binding</keyword>
<dbReference type="Pfam" id="PF08007">
    <property type="entry name" value="JmjC_2"/>
    <property type="match status" value="2"/>
</dbReference>
<evidence type="ECO:0000256" key="1">
    <source>
        <dbReference type="ARBA" id="ARBA00001954"/>
    </source>
</evidence>
<evidence type="ECO:0000259" key="4">
    <source>
        <dbReference type="Pfam" id="PF08007"/>
    </source>
</evidence>
<dbReference type="Proteomes" id="UP000291838">
    <property type="component" value="Unassembled WGS sequence"/>
</dbReference>
<feature type="domain" description="JmjC" evidence="4">
    <location>
        <begin position="126"/>
        <end position="164"/>
    </location>
</feature>
<dbReference type="SUPFAM" id="SSF51197">
    <property type="entry name" value="Clavaminate synthase-like"/>
    <property type="match status" value="1"/>
</dbReference>
<dbReference type="InterPro" id="IPR003347">
    <property type="entry name" value="JmjC_dom"/>
</dbReference>
<evidence type="ECO:0000313" key="6">
    <source>
        <dbReference type="Proteomes" id="UP000291838"/>
    </source>
</evidence>
<comment type="caution">
    <text evidence="5">The sequence shown here is derived from an EMBL/GenBank/DDBJ whole genome shotgun (WGS) entry which is preliminary data.</text>
</comment>
<evidence type="ECO:0000313" key="5">
    <source>
        <dbReference type="EMBL" id="RYB89579.1"/>
    </source>
</evidence>
<dbReference type="Gene3D" id="2.60.120.650">
    <property type="entry name" value="Cupin"/>
    <property type="match status" value="2"/>
</dbReference>
<evidence type="ECO:0000256" key="2">
    <source>
        <dbReference type="ARBA" id="ARBA00022723"/>
    </source>
</evidence>